<dbReference type="InterPro" id="IPR051447">
    <property type="entry name" value="Lipoprotein-release_system"/>
</dbReference>
<accession>X0UKT6</accession>
<dbReference type="Pfam" id="PF02687">
    <property type="entry name" value="FtsX"/>
    <property type="match status" value="1"/>
</dbReference>
<keyword evidence="2" id="KW-1003">Cell membrane</keyword>
<dbReference type="GO" id="GO:0098797">
    <property type="term" value="C:plasma membrane protein complex"/>
    <property type="evidence" value="ECO:0007669"/>
    <property type="project" value="TreeGrafter"/>
</dbReference>
<dbReference type="PANTHER" id="PTHR30489">
    <property type="entry name" value="LIPOPROTEIN-RELEASING SYSTEM TRANSMEMBRANE PROTEIN LOLE"/>
    <property type="match status" value="1"/>
</dbReference>
<proteinExistence type="predicted"/>
<name>X0UKT6_9ZZZZ</name>
<evidence type="ECO:0000256" key="5">
    <source>
        <dbReference type="ARBA" id="ARBA00023136"/>
    </source>
</evidence>
<dbReference type="InterPro" id="IPR003838">
    <property type="entry name" value="ABC3_permease_C"/>
</dbReference>
<evidence type="ECO:0000256" key="3">
    <source>
        <dbReference type="ARBA" id="ARBA00022692"/>
    </source>
</evidence>
<dbReference type="AlphaFoldDB" id="X0UKT6"/>
<dbReference type="EMBL" id="BARS01028267">
    <property type="protein sequence ID" value="GAG06429.1"/>
    <property type="molecule type" value="Genomic_DNA"/>
</dbReference>
<gene>
    <name evidence="8" type="ORF">S01H1_44316</name>
</gene>
<feature type="non-terminal residue" evidence="8">
    <location>
        <position position="1"/>
    </location>
</feature>
<evidence type="ECO:0000259" key="7">
    <source>
        <dbReference type="Pfam" id="PF02687"/>
    </source>
</evidence>
<keyword evidence="5 6" id="KW-0472">Membrane</keyword>
<feature type="transmembrane region" description="Helical" evidence="6">
    <location>
        <begin position="126"/>
        <end position="144"/>
    </location>
</feature>
<feature type="domain" description="ABC3 transporter permease C-terminal" evidence="7">
    <location>
        <begin position="130"/>
        <end position="247"/>
    </location>
</feature>
<reference evidence="8" key="1">
    <citation type="journal article" date="2014" name="Front. Microbiol.">
        <title>High frequency of phylogenetically diverse reductive dehalogenase-homologous genes in deep subseafloor sedimentary metagenomes.</title>
        <authorList>
            <person name="Kawai M."/>
            <person name="Futagami T."/>
            <person name="Toyoda A."/>
            <person name="Takaki Y."/>
            <person name="Nishi S."/>
            <person name="Hori S."/>
            <person name="Arai W."/>
            <person name="Tsubouchi T."/>
            <person name="Morono Y."/>
            <person name="Uchiyama I."/>
            <person name="Ito T."/>
            <person name="Fujiyama A."/>
            <person name="Inagaki F."/>
            <person name="Takami H."/>
        </authorList>
    </citation>
    <scope>NUCLEOTIDE SEQUENCE</scope>
    <source>
        <strain evidence="8">Expedition CK06-06</strain>
    </source>
</reference>
<sequence length="256" mass="28110">YDTERRRLSMPVEGLLIPDRLAEALHLRNGARVAADPYVRGKDDVTLSIRAVAEQYLGLTAYADRSYLSRVLGEPDMVNGALVSVERGRLQDVIEELDDVAAISAVVANRQIIQGFRETVESMTGVMTFVLSCFAGVIAFAVIYNSSTINISERERELASLRAQGLGTEEVARIGTNDILPLGVLGILLGLPLGKLACVGMAEFYETDLYKVPAVTYPRTYVLAVALVVAFLLISRHICKKKVARIDIIRVLKTRE</sequence>
<evidence type="ECO:0000256" key="2">
    <source>
        <dbReference type="ARBA" id="ARBA00022475"/>
    </source>
</evidence>
<evidence type="ECO:0000256" key="1">
    <source>
        <dbReference type="ARBA" id="ARBA00004651"/>
    </source>
</evidence>
<organism evidence="8">
    <name type="scientific">marine sediment metagenome</name>
    <dbReference type="NCBI Taxonomy" id="412755"/>
    <lineage>
        <taxon>unclassified sequences</taxon>
        <taxon>metagenomes</taxon>
        <taxon>ecological metagenomes</taxon>
    </lineage>
</organism>
<evidence type="ECO:0000313" key="8">
    <source>
        <dbReference type="EMBL" id="GAG06429.1"/>
    </source>
</evidence>
<keyword evidence="3 6" id="KW-0812">Transmembrane</keyword>
<comment type="caution">
    <text evidence="8">The sequence shown here is derived from an EMBL/GenBank/DDBJ whole genome shotgun (WGS) entry which is preliminary data.</text>
</comment>
<feature type="transmembrane region" description="Helical" evidence="6">
    <location>
        <begin position="220"/>
        <end position="239"/>
    </location>
</feature>
<dbReference type="PANTHER" id="PTHR30489:SF0">
    <property type="entry name" value="LIPOPROTEIN-RELEASING SYSTEM TRANSMEMBRANE PROTEIN LOLE"/>
    <property type="match status" value="1"/>
</dbReference>
<evidence type="ECO:0000256" key="4">
    <source>
        <dbReference type="ARBA" id="ARBA00022989"/>
    </source>
</evidence>
<evidence type="ECO:0000256" key="6">
    <source>
        <dbReference type="SAM" id="Phobius"/>
    </source>
</evidence>
<comment type="subcellular location">
    <subcellularLocation>
        <location evidence="1">Cell membrane</location>
        <topology evidence="1">Multi-pass membrane protein</topology>
    </subcellularLocation>
</comment>
<dbReference type="GO" id="GO:0044874">
    <property type="term" value="P:lipoprotein localization to outer membrane"/>
    <property type="evidence" value="ECO:0007669"/>
    <property type="project" value="TreeGrafter"/>
</dbReference>
<keyword evidence="4 6" id="KW-1133">Transmembrane helix</keyword>
<protein>
    <recommendedName>
        <fullName evidence="7">ABC3 transporter permease C-terminal domain-containing protein</fullName>
    </recommendedName>
</protein>